<dbReference type="SUPFAM" id="SSF53335">
    <property type="entry name" value="S-adenosyl-L-methionine-dependent methyltransferases"/>
    <property type="match status" value="1"/>
</dbReference>
<dbReference type="PANTHER" id="PTHR43861">
    <property type="entry name" value="TRANS-ACONITATE 2-METHYLTRANSFERASE-RELATED"/>
    <property type="match status" value="1"/>
</dbReference>
<name>A0A2T0JXB7_9ACTN</name>
<evidence type="ECO:0000313" key="4">
    <source>
        <dbReference type="EMBL" id="PRX12648.1"/>
    </source>
</evidence>
<gene>
    <name evidence="4" type="ORF">CLV67_12771</name>
</gene>
<evidence type="ECO:0000313" key="5">
    <source>
        <dbReference type="Proteomes" id="UP000239415"/>
    </source>
</evidence>
<dbReference type="Gene3D" id="3.40.50.150">
    <property type="entry name" value="Vaccinia Virus protein VP39"/>
    <property type="match status" value="1"/>
</dbReference>
<dbReference type="AlphaFoldDB" id="A0A2T0JXB7"/>
<dbReference type="InterPro" id="IPR041698">
    <property type="entry name" value="Methyltransf_25"/>
</dbReference>
<protein>
    <submittedName>
        <fullName evidence="4">Methyltransferase family protein</fullName>
    </submittedName>
</protein>
<sequence>MRNQPVRDAYSYMSEQYIALFDGDWQAHADDTALVREHLVGLDGTVFDLGCGPGHWSAYLHSLGADVTGVDLVPEFIDHARTHFPGPEFRLGSMVDLELPDHSVAGILSWYSTIHLSPPELDAALIEFRRMLAFSGKLVIGFFDSDDEVAAFDHKVCTAYRWPVDELSARLARAGFTELQRLRQQFPEHPDRKYAAIAATTAGR</sequence>
<feature type="domain" description="Methyltransferase" evidence="3">
    <location>
        <begin position="46"/>
        <end position="134"/>
    </location>
</feature>
<dbReference type="InterPro" id="IPR029063">
    <property type="entry name" value="SAM-dependent_MTases_sf"/>
</dbReference>
<keyword evidence="2 4" id="KW-0808">Transferase</keyword>
<accession>A0A2T0JXB7</accession>
<dbReference type="Proteomes" id="UP000239415">
    <property type="component" value="Unassembled WGS sequence"/>
</dbReference>
<comment type="caution">
    <text evidence="4">The sequence shown here is derived from an EMBL/GenBank/DDBJ whole genome shotgun (WGS) entry which is preliminary data.</text>
</comment>
<dbReference type="GO" id="GO:0032259">
    <property type="term" value="P:methylation"/>
    <property type="evidence" value="ECO:0007669"/>
    <property type="project" value="UniProtKB-KW"/>
</dbReference>
<dbReference type="GO" id="GO:0008168">
    <property type="term" value="F:methyltransferase activity"/>
    <property type="evidence" value="ECO:0007669"/>
    <property type="project" value="UniProtKB-KW"/>
</dbReference>
<evidence type="ECO:0000256" key="1">
    <source>
        <dbReference type="ARBA" id="ARBA00022603"/>
    </source>
</evidence>
<evidence type="ECO:0000259" key="3">
    <source>
        <dbReference type="Pfam" id="PF13649"/>
    </source>
</evidence>
<dbReference type="CDD" id="cd02440">
    <property type="entry name" value="AdoMet_MTases"/>
    <property type="match status" value="1"/>
</dbReference>
<keyword evidence="5" id="KW-1185">Reference proteome</keyword>
<dbReference type="Pfam" id="PF13649">
    <property type="entry name" value="Methyltransf_25"/>
    <property type="match status" value="1"/>
</dbReference>
<dbReference type="PANTHER" id="PTHR43861:SF1">
    <property type="entry name" value="TRANS-ACONITATE 2-METHYLTRANSFERASE"/>
    <property type="match status" value="1"/>
</dbReference>
<reference evidence="4 5" key="1">
    <citation type="submission" date="2018-03" db="EMBL/GenBank/DDBJ databases">
        <title>Genomic Encyclopedia of Archaeal and Bacterial Type Strains, Phase II (KMG-II): from individual species to whole genera.</title>
        <authorList>
            <person name="Goeker M."/>
        </authorList>
    </citation>
    <scope>NUCLEOTIDE SEQUENCE [LARGE SCALE GENOMIC DNA]</scope>
    <source>
        <strain evidence="4 5">DSM 43146</strain>
    </source>
</reference>
<organism evidence="4 5">
    <name type="scientific">Actinoplanes italicus</name>
    <dbReference type="NCBI Taxonomy" id="113567"/>
    <lineage>
        <taxon>Bacteria</taxon>
        <taxon>Bacillati</taxon>
        <taxon>Actinomycetota</taxon>
        <taxon>Actinomycetes</taxon>
        <taxon>Micromonosporales</taxon>
        <taxon>Micromonosporaceae</taxon>
        <taxon>Actinoplanes</taxon>
    </lineage>
</organism>
<dbReference type="EMBL" id="PVMZ01000027">
    <property type="protein sequence ID" value="PRX12648.1"/>
    <property type="molecule type" value="Genomic_DNA"/>
</dbReference>
<proteinExistence type="predicted"/>
<dbReference type="RefSeq" id="WP_239166828.1">
    <property type="nucleotide sequence ID" value="NZ_BOMO01000152.1"/>
</dbReference>
<keyword evidence="1 4" id="KW-0489">Methyltransferase</keyword>
<evidence type="ECO:0000256" key="2">
    <source>
        <dbReference type="ARBA" id="ARBA00022679"/>
    </source>
</evidence>